<evidence type="ECO:0000313" key="3">
    <source>
        <dbReference type="Proteomes" id="UP001469553"/>
    </source>
</evidence>
<protein>
    <submittedName>
        <fullName evidence="2">Uncharacterized protein</fullName>
    </submittedName>
</protein>
<proteinExistence type="predicted"/>
<evidence type="ECO:0000256" key="1">
    <source>
        <dbReference type="SAM" id="MobiDB-lite"/>
    </source>
</evidence>
<organism evidence="2 3">
    <name type="scientific">Ameca splendens</name>
    <dbReference type="NCBI Taxonomy" id="208324"/>
    <lineage>
        <taxon>Eukaryota</taxon>
        <taxon>Metazoa</taxon>
        <taxon>Chordata</taxon>
        <taxon>Craniata</taxon>
        <taxon>Vertebrata</taxon>
        <taxon>Euteleostomi</taxon>
        <taxon>Actinopterygii</taxon>
        <taxon>Neopterygii</taxon>
        <taxon>Teleostei</taxon>
        <taxon>Neoteleostei</taxon>
        <taxon>Acanthomorphata</taxon>
        <taxon>Ovalentaria</taxon>
        <taxon>Atherinomorphae</taxon>
        <taxon>Cyprinodontiformes</taxon>
        <taxon>Goodeidae</taxon>
        <taxon>Ameca</taxon>
    </lineage>
</organism>
<accession>A0ABV0Y2J0</accession>
<comment type="caution">
    <text evidence="2">The sequence shown here is derived from an EMBL/GenBank/DDBJ whole genome shotgun (WGS) entry which is preliminary data.</text>
</comment>
<feature type="compositionally biased region" description="Polar residues" evidence="1">
    <location>
        <begin position="1"/>
        <end position="14"/>
    </location>
</feature>
<dbReference type="Proteomes" id="UP001469553">
    <property type="component" value="Unassembled WGS sequence"/>
</dbReference>
<reference evidence="2 3" key="1">
    <citation type="submission" date="2021-06" db="EMBL/GenBank/DDBJ databases">
        <authorList>
            <person name="Palmer J.M."/>
        </authorList>
    </citation>
    <scope>NUCLEOTIDE SEQUENCE [LARGE SCALE GENOMIC DNA]</scope>
    <source>
        <strain evidence="2 3">AS_MEX2019</strain>
        <tissue evidence="2">Muscle</tissue>
    </source>
</reference>
<feature type="region of interest" description="Disordered" evidence="1">
    <location>
        <begin position="1"/>
        <end position="32"/>
    </location>
</feature>
<gene>
    <name evidence="2" type="ORF">AMECASPLE_016943</name>
</gene>
<keyword evidence="3" id="KW-1185">Reference proteome</keyword>
<dbReference type="EMBL" id="JAHRIP010020061">
    <property type="protein sequence ID" value="MEQ2287854.1"/>
    <property type="molecule type" value="Genomic_DNA"/>
</dbReference>
<name>A0ABV0Y2J0_9TELE</name>
<sequence>MRTWSSSPFNTCSSLPGLEAGPRWQFSPCQPPPTNMKEFMQIRVDPPGITCGNPPERFCTLVSVILKYTQTHL</sequence>
<evidence type="ECO:0000313" key="2">
    <source>
        <dbReference type="EMBL" id="MEQ2287854.1"/>
    </source>
</evidence>